<name>A0A843ULN1_COLES</name>
<dbReference type="Proteomes" id="UP000652761">
    <property type="component" value="Unassembled WGS sequence"/>
</dbReference>
<reference evidence="1" key="1">
    <citation type="submission" date="2017-07" db="EMBL/GenBank/DDBJ databases">
        <title>Taro Niue Genome Assembly and Annotation.</title>
        <authorList>
            <person name="Atibalentja N."/>
            <person name="Keating K."/>
            <person name="Fields C.J."/>
        </authorList>
    </citation>
    <scope>NUCLEOTIDE SEQUENCE</scope>
    <source>
        <strain evidence="1">Niue_2</strain>
        <tissue evidence="1">Leaf</tissue>
    </source>
</reference>
<protein>
    <submittedName>
        <fullName evidence="1">Uncharacterized protein</fullName>
    </submittedName>
</protein>
<sequence>MRLLRTRLLGKLRSESVQDATEERKTYAFTVSMVTKRPALVSVAADPLNSTIARLPMQK</sequence>
<proteinExistence type="predicted"/>
<dbReference type="EMBL" id="NMUH01000685">
    <property type="protein sequence ID" value="MQL83247.1"/>
    <property type="molecule type" value="Genomic_DNA"/>
</dbReference>
<comment type="caution">
    <text evidence="1">The sequence shown here is derived from an EMBL/GenBank/DDBJ whole genome shotgun (WGS) entry which is preliminary data.</text>
</comment>
<evidence type="ECO:0000313" key="2">
    <source>
        <dbReference type="Proteomes" id="UP000652761"/>
    </source>
</evidence>
<dbReference type="AlphaFoldDB" id="A0A843ULN1"/>
<evidence type="ECO:0000313" key="1">
    <source>
        <dbReference type="EMBL" id="MQL83247.1"/>
    </source>
</evidence>
<keyword evidence="2" id="KW-1185">Reference proteome</keyword>
<organism evidence="1 2">
    <name type="scientific">Colocasia esculenta</name>
    <name type="common">Wild taro</name>
    <name type="synonym">Arum esculentum</name>
    <dbReference type="NCBI Taxonomy" id="4460"/>
    <lineage>
        <taxon>Eukaryota</taxon>
        <taxon>Viridiplantae</taxon>
        <taxon>Streptophyta</taxon>
        <taxon>Embryophyta</taxon>
        <taxon>Tracheophyta</taxon>
        <taxon>Spermatophyta</taxon>
        <taxon>Magnoliopsida</taxon>
        <taxon>Liliopsida</taxon>
        <taxon>Araceae</taxon>
        <taxon>Aroideae</taxon>
        <taxon>Colocasieae</taxon>
        <taxon>Colocasia</taxon>
    </lineage>
</organism>
<gene>
    <name evidence="1" type="ORF">Taro_015744</name>
</gene>
<accession>A0A843ULN1</accession>